<dbReference type="SMART" id="SM00239">
    <property type="entry name" value="C2"/>
    <property type="match status" value="1"/>
</dbReference>
<dbReference type="PROSITE" id="PS50004">
    <property type="entry name" value="C2"/>
    <property type="match status" value="1"/>
</dbReference>
<feature type="domain" description="C2" evidence="3">
    <location>
        <begin position="1"/>
        <end position="108"/>
    </location>
</feature>
<dbReference type="Proteomes" id="UP000323506">
    <property type="component" value="Chromosome A11"/>
</dbReference>
<reference evidence="4 5" key="1">
    <citation type="submission" date="2019-06" db="EMBL/GenBank/DDBJ databases">
        <title>WGS assembly of Gossypium darwinii.</title>
        <authorList>
            <person name="Chen Z.J."/>
            <person name="Sreedasyam A."/>
            <person name="Ando A."/>
            <person name="Song Q."/>
            <person name="De L."/>
            <person name="Hulse-Kemp A."/>
            <person name="Ding M."/>
            <person name="Ye W."/>
            <person name="Kirkbride R."/>
            <person name="Jenkins J."/>
            <person name="Plott C."/>
            <person name="Lovell J."/>
            <person name="Lin Y.-M."/>
            <person name="Vaughn R."/>
            <person name="Liu B."/>
            <person name="Li W."/>
            <person name="Simpson S."/>
            <person name="Scheffler B."/>
            <person name="Saski C."/>
            <person name="Grover C."/>
            <person name="Hu G."/>
            <person name="Conover J."/>
            <person name="Carlson J."/>
            <person name="Shu S."/>
            <person name="Boston L."/>
            <person name="Williams M."/>
            <person name="Peterson D."/>
            <person name="Mcgee K."/>
            <person name="Jones D."/>
            <person name="Wendel J."/>
            <person name="Stelly D."/>
            <person name="Grimwood J."/>
            <person name="Schmutz J."/>
        </authorList>
    </citation>
    <scope>NUCLEOTIDE SEQUENCE [LARGE SCALE GENOMIC DNA]</scope>
    <source>
        <strain evidence="4">1808015.09</strain>
    </source>
</reference>
<evidence type="ECO:0000313" key="5">
    <source>
        <dbReference type="Proteomes" id="UP000323506"/>
    </source>
</evidence>
<protein>
    <recommendedName>
        <fullName evidence="3">C2 domain-containing protein</fullName>
    </recommendedName>
</protein>
<dbReference type="PANTHER" id="PTHR46502:SF2">
    <property type="entry name" value="16 KDA PHLOEM PROTEIN 2"/>
    <property type="match status" value="1"/>
</dbReference>
<dbReference type="EMBL" id="CM017698">
    <property type="protein sequence ID" value="TYG92349.1"/>
    <property type="molecule type" value="Genomic_DNA"/>
</dbReference>
<keyword evidence="2" id="KW-0106">Calcium</keyword>
<dbReference type="AlphaFoldDB" id="A0A5D2EGM3"/>
<dbReference type="Gene3D" id="2.60.40.150">
    <property type="entry name" value="C2 domain"/>
    <property type="match status" value="1"/>
</dbReference>
<accession>A0A5D2EGM3</accession>
<evidence type="ECO:0000313" key="4">
    <source>
        <dbReference type="EMBL" id="TYG92349.1"/>
    </source>
</evidence>
<dbReference type="SUPFAM" id="SSF49562">
    <property type="entry name" value="C2 domain (Calcium/lipid-binding domain, CaLB)"/>
    <property type="match status" value="1"/>
</dbReference>
<evidence type="ECO:0000256" key="2">
    <source>
        <dbReference type="ARBA" id="ARBA00022837"/>
    </source>
</evidence>
<evidence type="ECO:0000259" key="3">
    <source>
        <dbReference type="PROSITE" id="PS50004"/>
    </source>
</evidence>
<organism evidence="4 5">
    <name type="scientific">Gossypium darwinii</name>
    <name type="common">Darwin's cotton</name>
    <name type="synonym">Gossypium barbadense var. darwinii</name>
    <dbReference type="NCBI Taxonomy" id="34276"/>
    <lineage>
        <taxon>Eukaryota</taxon>
        <taxon>Viridiplantae</taxon>
        <taxon>Streptophyta</taxon>
        <taxon>Embryophyta</taxon>
        <taxon>Tracheophyta</taxon>
        <taxon>Spermatophyta</taxon>
        <taxon>Magnoliopsida</taxon>
        <taxon>eudicotyledons</taxon>
        <taxon>Gunneridae</taxon>
        <taxon>Pentapetalae</taxon>
        <taxon>rosids</taxon>
        <taxon>malvids</taxon>
        <taxon>Malvales</taxon>
        <taxon>Malvaceae</taxon>
        <taxon>Malvoideae</taxon>
        <taxon>Gossypium</taxon>
    </lineage>
</organism>
<dbReference type="InterPro" id="IPR035892">
    <property type="entry name" value="C2_domain_sf"/>
</dbReference>
<dbReference type="Pfam" id="PF00168">
    <property type="entry name" value="C2"/>
    <property type="match status" value="1"/>
</dbReference>
<sequence length="136" mass="14789">MPQGKLQVVLVSAKGLENTDFLCNMDPYVLLTCRTQEQKSSVASGKGSEPEWNEDFIFNISEGASELALKIMDSDAGSQDDFVGEVAMENIVGRLNLVSLSPPRNVKAGILKLKNLLEGGSSLHTLIRQATYSFQP</sequence>
<gene>
    <name evidence="4" type="ORF">ES288_A11G023100v1</name>
</gene>
<dbReference type="PANTHER" id="PTHR46502">
    <property type="entry name" value="C2 DOMAIN-CONTAINING"/>
    <property type="match status" value="1"/>
</dbReference>
<keyword evidence="5" id="KW-1185">Reference proteome</keyword>
<evidence type="ECO:0000256" key="1">
    <source>
        <dbReference type="ARBA" id="ARBA00022723"/>
    </source>
</evidence>
<name>A0A5D2EGM3_GOSDA</name>
<dbReference type="InterPro" id="IPR000008">
    <property type="entry name" value="C2_dom"/>
</dbReference>
<keyword evidence="1" id="KW-0479">Metal-binding</keyword>
<proteinExistence type="predicted"/>
<dbReference type="GO" id="GO:0046872">
    <property type="term" value="F:metal ion binding"/>
    <property type="evidence" value="ECO:0007669"/>
    <property type="project" value="UniProtKB-KW"/>
</dbReference>